<feature type="compositionally biased region" description="Polar residues" evidence="1">
    <location>
        <begin position="214"/>
        <end position="232"/>
    </location>
</feature>
<evidence type="ECO:0000313" key="2">
    <source>
        <dbReference type="EMBL" id="OVA15209.1"/>
    </source>
</evidence>
<dbReference type="InParanoid" id="A0A200QXK7"/>
<feature type="region of interest" description="Disordered" evidence="1">
    <location>
        <begin position="113"/>
        <end position="134"/>
    </location>
</feature>
<comment type="caution">
    <text evidence="2">The sequence shown here is derived from an EMBL/GenBank/DDBJ whole genome shotgun (WGS) entry which is preliminary data.</text>
</comment>
<evidence type="ECO:0000256" key="1">
    <source>
        <dbReference type="SAM" id="MobiDB-lite"/>
    </source>
</evidence>
<feature type="compositionally biased region" description="Basic and acidic residues" evidence="1">
    <location>
        <begin position="336"/>
        <end position="347"/>
    </location>
</feature>
<dbReference type="AlphaFoldDB" id="A0A200QXK7"/>
<protein>
    <submittedName>
        <fullName evidence="2">Uncharacterized protein</fullName>
    </submittedName>
</protein>
<feature type="region of interest" description="Disordered" evidence="1">
    <location>
        <begin position="764"/>
        <end position="865"/>
    </location>
</feature>
<reference evidence="2 3" key="1">
    <citation type="journal article" date="2017" name="Mol. Plant">
        <title>The Genome of Medicinal Plant Macleaya cordata Provides New Insights into Benzylisoquinoline Alkaloids Metabolism.</title>
        <authorList>
            <person name="Liu X."/>
            <person name="Liu Y."/>
            <person name="Huang P."/>
            <person name="Ma Y."/>
            <person name="Qing Z."/>
            <person name="Tang Q."/>
            <person name="Cao H."/>
            <person name="Cheng P."/>
            <person name="Zheng Y."/>
            <person name="Yuan Z."/>
            <person name="Zhou Y."/>
            <person name="Liu J."/>
            <person name="Tang Z."/>
            <person name="Zhuo Y."/>
            <person name="Zhang Y."/>
            <person name="Yu L."/>
            <person name="Huang J."/>
            <person name="Yang P."/>
            <person name="Peng Q."/>
            <person name="Zhang J."/>
            <person name="Jiang W."/>
            <person name="Zhang Z."/>
            <person name="Lin K."/>
            <person name="Ro D.K."/>
            <person name="Chen X."/>
            <person name="Xiong X."/>
            <person name="Shang Y."/>
            <person name="Huang S."/>
            <person name="Zeng J."/>
        </authorList>
    </citation>
    <scope>NUCLEOTIDE SEQUENCE [LARGE SCALE GENOMIC DNA]</scope>
    <source>
        <strain evidence="3">cv. BLH2017</strain>
        <tissue evidence="2">Root</tissue>
    </source>
</reference>
<feature type="region of interest" description="Disordered" evidence="1">
    <location>
        <begin position="65"/>
        <end position="101"/>
    </location>
</feature>
<name>A0A200QXK7_MACCD</name>
<proteinExistence type="predicted"/>
<feature type="region of interest" description="Disordered" evidence="1">
    <location>
        <begin position="308"/>
        <end position="386"/>
    </location>
</feature>
<dbReference type="PANTHER" id="PTHR47820">
    <property type="entry name" value="BNAC05G24000D PROTEIN"/>
    <property type="match status" value="1"/>
</dbReference>
<dbReference type="Proteomes" id="UP000195402">
    <property type="component" value="Unassembled WGS sequence"/>
</dbReference>
<feature type="compositionally biased region" description="Polar residues" evidence="1">
    <location>
        <begin position="574"/>
        <end position="588"/>
    </location>
</feature>
<feature type="compositionally biased region" description="Acidic residues" evidence="1">
    <location>
        <begin position="773"/>
        <end position="791"/>
    </location>
</feature>
<feature type="compositionally biased region" description="Basic and acidic residues" evidence="1">
    <location>
        <begin position="365"/>
        <end position="386"/>
    </location>
</feature>
<organism evidence="2 3">
    <name type="scientific">Macleaya cordata</name>
    <name type="common">Five-seeded plume-poppy</name>
    <name type="synonym">Bocconia cordata</name>
    <dbReference type="NCBI Taxonomy" id="56857"/>
    <lineage>
        <taxon>Eukaryota</taxon>
        <taxon>Viridiplantae</taxon>
        <taxon>Streptophyta</taxon>
        <taxon>Embryophyta</taxon>
        <taxon>Tracheophyta</taxon>
        <taxon>Spermatophyta</taxon>
        <taxon>Magnoliopsida</taxon>
        <taxon>Ranunculales</taxon>
        <taxon>Papaveraceae</taxon>
        <taxon>Papaveroideae</taxon>
        <taxon>Macleaya</taxon>
    </lineage>
</organism>
<feature type="compositionally biased region" description="Polar residues" evidence="1">
    <location>
        <begin position="502"/>
        <end position="560"/>
    </location>
</feature>
<feature type="compositionally biased region" description="Low complexity" evidence="1">
    <location>
        <begin position="235"/>
        <end position="249"/>
    </location>
</feature>
<feature type="compositionally biased region" description="Polar residues" evidence="1">
    <location>
        <begin position="66"/>
        <end position="82"/>
    </location>
</feature>
<gene>
    <name evidence="2" type="ORF">BVC80_3g14</name>
</gene>
<feature type="compositionally biased region" description="Low complexity" evidence="1">
    <location>
        <begin position="88"/>
        <end position="99"/>
    </location>
</feature>
<feature type="compositionally biased region" description="Low complexity" evidence="1">
    <location>
        <begin position="351"/>
        <end position="363"/>
    </location>
</feature>
<dbReference type="PANTHER" id="PTHR47820:SF3">
    <property type="entry name" value="OS07G0499800 PROTEIN"/>
    <property type="match status" value="1"/>
</dbReference>
<dbReference type="OMA" id="PKKGNCC"/>
<feature type="region of interest" description="Disordered" evidence="1">
    <location>
        <begin position="214"/>
        <end position="266"/>
    </location>
</feature>
<dbReference type="OrthoDB" id="6078042at2759"/>
<keyword evidence="3" id="KW-1185">Reference proteome</keyword>
<feature type="compositionally biased region" description="Polar residues" evidence="1">
    <location>
        <begin position="324"/>
        <end position="334"/>
    </location>
</feature>
<sequence>MASSRIEIASSRYGCVLRDHNQRIIDRERNREGTTQAAALRKNLEEFVRDHFHTCIVLSAAPIDSDTASSDENSQPRFNSNRDCWVRNNNNNNNMMNNNSHNFRSVERESNNYNNNQEETEAAPNESPTTSMMRRQSRILDRWAARQAEEMINTMERQPNEAELLALSSTQPVSARASTFLRENSPAASDSSSVDLPNLRASSLVQMWREIEAESTTPRGNQSGRGNLNFNPPVSRCSSSGSSRGSNNSTISNVEDSSYVEDPSVRSEVCESSGRIYEAVAVPEDSVRSQVCDSNSIDERYETIAVPEDSFTDWESDRTAPSEPRSSFQRQSSDGESERGRVADLIRRLTSASQPQSPVASSSDELDREHSVESFCRDQSISDHGEQRDLSAIGNTLRVRGRQAIKDLLIQMEQERQKELSGLVERHAVSRFSQRGRLQALLRLKFLQRGAGAQDQQRPASAASELDQLQRRPTILLLRERFSSSVERNGMVVTIREDNSRSPRQLNNSQDSEQSTMVSQDSNHQEDVATTTLEQKGPQEHNSIQSTSERLQEAVSQSSDVPWEGPSSAGVGQLNWQGPVNTAESSHGSEGDVITEEPQDLETRQHRGSIDGWEGPSSGIGHLDWQRPVDTAESSNVSEGDVIREEPELENQQHVGSRDGWQGVIVTEEPDPNTHEIVESVNGSWLPNISRPRSDFEGHQQSHFEGHRLSDFEGRRQAWYRNMLESNSDNDEIRALFERRSVSTFLTSGLRARMDQMVCSFLSRQSHRTTSSFEEEEDEEEGEGEGEEEESPINHQYNEVSDDSDQVASTSLQLPLPSRLRSRSHYQDNDVNDGYDQFATTSLQLPQSSRSYEEDSQQSSPFTRHPSLEMELIYDLRGHMAQLSQEMCELRKSIKSCMGMQVKLQSSIKKEASASVYHSNLLFFFTAFGDLITQNLYFCETQVGEENQWSSSIIGKRGEEALAASAVKCKSTRFCTDVDTCAPVSTVPMSCSGVAGDVRYVELQF</sequence>
<evidence type="ECO:0000313" key="3">
    <source>
        <dbReference type="Proteomes" id="UP000195402"/>
    </source>
</evidence>
<feature type="region of interest" description="Disordered" evidence="1">
    <location>
        <begin position="493"/>
        <end position="657"/>
    </location>
</feature>
<dbReference type="STRING" id="56857.A0A200QXK7"/>
<feature type="compositionally biased region" description="Polar residues" evidence="1">
    <location>
        <begin position="838"/>
        <end position="850"/>
    </location>
</feature>
<accession>A0A200QXK7</accession>
<dbReference type="EMBL" id="MVGT01000862">
    <property type="protein sequence ID" value="OVA15209.1"/>
    <property type="molecule type" value="Genomic_DNA"/>
</dbReference>